<dbReference type="PANTHER" id="PTHR45887:SF1">
    <property type="entry name" value="TRANSLATION INITIATION FACTOR EIF-2B SUBUNIT EPSILON"/>
    <property type="match status" value="1"/>
</dbReference>
<dbReference type="GO" id="GO:0016740">
    <property type="term" value="F:transferase activity"/>
    <property type="evidence" value="ECO:0007669"/>
    <property type="project" value="UniProtKB-KW"/>
</dbReference>
<dbReference type="GO" id="GO:0005085">
    <property type="term" value="F:guanyl-nucleotide exchange factor activity"/>
    <property type="evidence" value="ECO:0007669"/>
    <property type="project" value="TreeGrafter"/>
</dbReference>
<sequence length="182" mass="19884">MKNLIYKILTLNPRVWLKIIPKKGNNAISRIVYHIMRSLTQIILSGEYPSSEKIKCKFSHHVGIVLAETEIGENTVLRQNTTIGRNPKSNQVPKIGAGCDFGTNCNIIGKTEIANNVTIGAGCNIAESKIEKNTKIGMGCTIVHSKVGKNCKILSGVVLYKQEIPDNSIVNPVTSNICVIAR</sequence>
<reference evidence="1 2" key="1">
    <citation type="submission" date="2020-07" db="EMBL/GenBank/DDBJ databases">
        <title>Genomic Encyclopedia of Type Strains, Phase IV (KMG-V): Genome sequencing to study the core and pangenomes of soil and plant-associated prokaryotes.</title>
        <authorList>
            <person name="Whitman W."/>
        </authorList>
    </citation>
    <scope>NUCLEOTIDE SEQUENCE [LARGE SCALE GENOMIC DNA]</scope>
    <source>
        <strain evidence="1 2">C9</strain>
    </source>
</reference>
<dbReference type="GO" id="GO:0031369">
    <property type="term" value="F:translation initiation factor binding"/>
    <property type="evidence" value="ECO:0007669"/>
    <property type="project" value="TreeGrafter"/>
</dbReference>
<comment type="caution">
    <text evidence="1">The sequence shown here is derived from an EMBL/GenBank/DDBJ whole genome shotgun (WGS) entry which is preliminary data.</text>
</comment>
<dbReference type="InterPro" id="IPR051956">
    <property type="entry name" value="eIF2B_epsilon"/>
</dbReference>
<keyword evidence="1" id="KW-0808">Transferase</keyword>
<proteinExistence type="predicted"/>
<gene>
    <name evidence="1" type="ORF">HNP91_000641</name>
</gene>
<dbReference type="GO" id="GO:0003743">
    <property type="term" value="F:translation initiation factor activity"/>
    <property type="evidence" value="ECO:0007669"/>
    <property type="project" value="TreeGrafter"/>
</dbReference>
<accession>A0A7J9PAV0</accession>
<dbReference type="RefSeq" id="WP_181521455.1">
    <property type="nucleotide sequence ID" value="NZ_JACDUM010000001.1"/>
</dbReference>
<protein>
    <submittedName>
        <fullName evidence="1">Serine acetyltransferase</fullName>
    </submittedName>
</protein>
<evidence type="ECO:0000313" key="1">
    <source>
        <dbReference type="EMBL" id="MBA2859846.1"/>
    </source>
</evidence>
<dbReference type="Proteomes" id="UP000568063">
    <property type="component" value="Unassembled WGS sequence"/>
</dbReference>
<dbReference type="PANTHER" id="PTHR45887">
    <property type="entry name" value="TRANSLATION INITIATION FACTOR EIF-2B SUBUNIT EPSILON"/>
    <property type="match status" value="1"/>
</dbReference>
<dbReference type="SUPFAM" id="SSF51161">
    <property type="entry name" value="Trimeric LpxA-like enzymes"/>
    <property type="match status" value="1"/>
</dbReference>
<dbReference type="Gene3D" id="2.160.10.10">
    <property type="entry name" value="Hexapeptide repeat proteins"/>
    <property type="match status" value="1"/>
</dbReference>
<dbReference type="InterPro" id="IPR011004">
    <property type="entry name" value="Trimer_LpxA-like_sf"/>
</dbReference>
<dbReference type="EMBL" id="JACDUM010000001">
    <property type="protein sequence ID" value="MBA2859846.1"/>
    <property type="molecule type" value="Genomic_DNA"/>
</dbReference>
<evidence type="ECO:0000313" key="2">
    <source>
        <dbReference type="Proteomes" id="UP000568063"/>
    </source>
</evidence>
<dbReference type="AlphaFoldDB" id="A0A7J9PAV0"/>
<name>A0A7J9PAV0_METMI</name>
<organism evidence="1 2">
    <name type="scientific">Methanococcus maripaludis</name>
    <name type="common">Methanococcus deltae</name>
    <dbReference type="NCBI Taxonomy" id="39152"/>
    <lineage>
        <taxon>Archaea</taxon>
        <taxon>Methanobacteriati</taxon>
        <taxon>Methanobacteriota</taxon>
        <taxon>Methanomada group</taxon>
        <taxon>Methanococci</taxon>
        <taxon>Methanococcales</taxon>
        <taxon>Methanococcaceae</taxon>
        <taxon>Methanococcus</taxon>
    </lineage>
</organism>